<dbReference type="Proteomes" id="UP000718593">
    <property type="component" value="Unassembled WGS sequence"/>
</dbReference>
<name>A0A930G1C6_9RHOO</name>
<comment type="caution">
    <text evidence="1">The sequence shown here is derived from an EMBL/GenBank/DDBJ whole genome shotgun (WGS) entry which is preliminary data.</text>
</comment>
<proteinExistence type="predicted"/>
<sequence>MRYVTRDAIGAFIPQVTLLQLSNDDPAADAPDEAVITSVVTEVEDLVDGYMRGRYTLPFDPVPTVLRGAALSLIRYELYARRPEGAIPDAVTDARKHAIKLLETIRDGLITLGIADGQSAPEPGEIRV</sequence>
<feature type="non-terminal residue" evidence="1">
    <location>
        <position position="128"/>
    </location>
</feature>
<evidence type="ECO:0000313" key="2">
    <source>
        <dbReference type="Proteomes" id="UP000718593"/>
    </source>
</evidence>
<accession>A0A930G1C6</accession>
<dbReference type="Pfam" id="PF07030">
    <property type="entry name" value="Phage_Mu_Gp36"/>
    <property type="match status" value="1"/>
</dbReference>
<dbReference type="EMBL" id="JABZMI010000107">
    <property type="protein sequence ID" value="MBF1164747.1"/>
    <property type="molecule type" value="Genomic_DNA"/>
</dbReference>
<gene>
    <name evidence="1" type="ORF">HXL68_06880</name>
</gene>
<organism evidence="1 2">
    <name type="scientific">Dechloromonas agitata</name>
    <dbReference type="NCBI Taxonomy" id="73030"/>
    <lineage>
        <taxon>Bacteria</taxon>
        <taxon>Pseudomonadati</taxon>
        <taxon>Pseudomonadota</taxon>
        <taxon>Betaproteobacteria</taxon>
        <taxon>Rhodocyclales</taxon>
        <taxon>Azonexaceae</taxon>
        <taxon>Dechloromonas</taxon>
    </lineage>
</organism>
<reference evidence="1" key="1">
    <citation type="submission" date="2020-04" db="EMBL/GenBank/DDBJ databases">
        <title>Deep metagenomics examines the oral microbiome during advanced dental caries in children, revealing novel taxa and co-occurrences with host molecules.</title>
        <authorList>
            <person name="Baker J.L."/>
            <person name="Morton J.T."/>
            <person name="Dinis M."/>
            <person name="Alvarez R."/>
            <person name="Tran N.C."/>
            <person name="Knight R."/>
            <person name="Edlund A."/>
        </authorList>
    </citation>
    <scope>NUCLEOTIDE SEQUENCE</scope>
    <source>
        <strain evidence="1">JCVI_32_bin.24</strain>
    </source>
</reference>
<evidence type="ECO:0000313" key="1">
    <source>
        <dbReference type="EMBL" id="MBF1164747.1"/>
    </source>
</evidence>
<dbReference type="InterPro" id="IPR009752">
    <property type="entry name" value="Phage_Mu_GpJ"/>
</dbReference>
<protein>
    <submittedName>
        <fullName evidence="1">DUF1320 domain-containing protein</fullName>
    </submittedName>
</protein>
<dbReference type="AlphaFoldDB" id="A0A930G1C6"/>